<proteinExistence type="predicted"/>
<keyword evidence="1" id="KW-0812">Transmembrane</keyword>
<sequence length="39" mass="4361">MATWIIGGIVVLIIAVVAYRTFFKKIRLVVANVKKSDAR</sequence>
<keyword evidence="1" id="KW-1133">Transmembrane helix</keyword>
<evidence type="ECO:0000256" key="1">
    <source>
        <dbReference type="SAM" id="Phobius"/>
    </source>
</evidence>
<comment type="caution">
    <text evidence="2">The sequence shown here is derived from an EMBL/GenBank/DDBJ whole genome shotgun (WGS) entry which is preliminary data.</text>
</comment>
<protein>
    <submittedName>
        <fullName evidence="2">Uncharacterized protein</fullName>
    </submittedName>
</protein>
<keyword evidence="1" id="KW-0472">Membrane</keyword>
<evidence type="ECO:0000313" key="2">
    <source>
        <dbReference type="EMBL" id="EPC51839.1"/>
    </source>
</evidence>
<evidence type="ECO:0000313" key="3">
    <source>
        <dbReference type="Proteomes" id="UP000014303"/>
    </source>
</evidence>
<dbReference type="Proteomes" id="UP000014303">
    <property type="component" value="Unassembled WGS sequence"/>
</dbReference>
<name>A0A8E0IGW1_LACPA</name>
<organism evidence="2 3">
    <name type="scientific">Lacticaseibacillus paracasei subsp. paracasei Lpp7</name>
    <dbReference type="NCBI Taxonomy" id="1256200"/>
    <lineage>
        <taxon>Bacteria</taxon>
        <taxon>Bacillati</taxon>
        <taxon>Bacillota</taxon>
        <taxon>Bacilli</taxon>
        <taxon>Lactobacillales</taxon>
        <taxon>Lactobacillaceae</taxon>
        <taxon>Lacticaseibacillus</taxon>
    </lineage>
</organism>
<reference evidence="2 3" key="1">
    <citation type="journal article" date="2013" name="PLoS ONE">
        <title>Lactobacillus paracasei comparative genomics: towards species pan-genome definition and exploitation of diversity.</title>
        <authorList>
            <person name="Smokvina T."/>
            <person name="Wels M."/>
            <person name="Polka J."/>
            <person name="Chervaux C."/>
            <person name="Brisse S."/>
            <person name="Boekhorst J."/>
            <person name="van Hylckama Vlieg J.E."/>
            <person name="Siezen R.J."/>
        </authorList>
    </citation>
    <scope>NUCLEOTIDE SEQUENCE [LARGE SCALE GENOMIC DNA]</scope>
    <source>
        <strain evidence="2 3">Lpp7</strain>
    </source>
</reference>
<accession>A0A8E0IGW1</accession>
<gene>
    <name evidence="2" type="ORF">Lpp7_08177</name>
</gene>
<dbReference type="EMBL" id="ANJV01000111">
    <property type="protein sequence ID" value="EPC51839.1"/>
    <property type="molecule type" value="Genomic_DNA"/>
</dbReference>
<feature type="transmembrane region" description="Helical" evidence="1">
    <location>
        <begin position="6"/>
        <end position="23"/>
    </location>
</feature>
<dbReference type="AlphaFoldDB" id="A0A8E0IGW1"/>